<evidence type="ECO:0000256" key="2">
    <source>
        <dbReference type="ARBA" id="ARBA00009298"/>
    </source>
</evidence>
<dbReference type="Pfam" id="PF02308">
    <property type="entry name" value="MgtC"/>
    <property type="match status" value="1"/>
</dbReference>
<feature type="transmembrane region" description="Helical" evidence="7">
    <location>
        <begin position="102"/>
        <end position="121"/>
    </location>
</feature>
<dbReference type="PANTHER" id="PTHR33778:SF1">
    <property type="entry name" value="MAGNESIUM TRANSPORTER YHID-RELATED"/>
    <property type="match status" value="1"/>
</dbReference>
<dbReference type="PRINTS" id="PR01837">
    <property type="entry name" value="MGTCSAPBPROT"/>
</dbReference>
<feature type="transmembrane region" description="Helical" evidence="7">
    <location>
        <begin position="41"/>
        <end position="64"/>
    </location>
</feature>
<evidence type="ECO:0000256" key="4">
    <source>
        <dbReference type="ARBA" id="ARBA00022692"/>
    </source>
</evidence>
<dbReference type="InterPro" id="IPR049177">
    <property type="entry name" value="MgtC_SapB_SrpB_YhiD_N"/>
</dbReference>
<reference evidence="9" key="1">
    <citation type="journal article" date="2023" name="Comput. Struct. Biotechnol. J.">
        <title>Discovery of a novel marine Bacteroidetes with a rich repertoire of carbohydrate-active enzymes.</title>
        <authorList>
            <person name="Chen B."/>
            <person name="Liu G."/>
            <person name="Chen Q."/>
            <person name="Wang H."/>
            <person name="Liu L."/>
            <person name="Tang K."/>
        </authorList>
    </citation>
    <scope>NUCLEOTIDE SEQUENCE</scope>
    <source>
        <strain evidence="9">TK19036</strain>
    </source>
</reference>
<dbReference type="AlphaFoldDB" id="A0AA49GTQ6"/>
<reference evidence="9" key="2">
    <citation type="journal article" date="2024" name="Antonie Van Leeuwenhoek">
        <title>Roseihalotalea indica gen. nov., sp. nov., a halophilic Bacteroidetes from mesopelagic Southwest Indian Ocean with higher carbohydrate metabolic potential.</title>
        <authorList>
            <person name="Chen B."/>
            <person name="Zhang M."/>
            <person name="Lin D."/>
            <person name="Ye J."/>
            <person name="Tang K."/>
        </authorList>
    </citation>
    <scope>NUCLEOTIDE SEQUENCE</scope>
    <source>
        <strain evidence="9">TK19036</strain>
    </source>
</reference>
<comment type="subcellular location">
    <subcellularLocation>
        <location evidence="1">Cell membrane</location>
        <topology evidence="1">Multi-pass membrane protein</topology>
    </subcellularLocation>
</comment>
<evidence type="ECO:0000259" key="8">
    <source>
        <dbReference type="Pfam" id="PF02308"/>
    </source>
</evidence>
<keyword evidence="3" id="KW-1003">Cell membrane</keyword>
<evidence type="ECO:0000256" key="3">
    <source>
        <dbReference type="ARBA" id="ARBA00022475"/>
    </source>
</evidence>
<feature type="transmembrane region" description="Helical" evidence="7">
    <location>
        <begin position="12"/>
        <end position="29"/>
    </location>
</feature>
<evidence type="ECO:0000256" key="5">
    <source>
        <dbReference type="ARBA" id="ARBA00022989"/>
    </source>
</evidence>
<evidence type="ECO:0000256" key="7">
    <source>
        <dbReference type="SAM" id="Phobius"/>
    </source>
</evidence>
<name>A0AA49GTQ6_9BACT</name>
<proteinExistence type="inferred from homology"/>
<dbReference type="EMBL" id="CP120682">
    <property type="protein sequence ID" value="WKN37559.1"/>
    <property type="molecule type" value="Genomic_DNA"/>
</dbReference>
<feature type="transmembrane region" description="Helical" evidence="7">
    <location>
        <begin position="76"/>
        <end position="95"/>
    </location>
</feature>
<dbReference type="GO" id="GO:0005886">
    <property type="term" value="C:plasma membrane"/>
    <property type="evidence" value="ECO:0007669"/>
    <property type="project" value="UniProtKB-SubCell"/>
</dbReference>
<keyword evidence="6 7" id="KW-0472">Membrane</keyword>
<dbReference type="PANTHER" id="PTHR33778">
    <property type="entry name" value="PROTEIN MGTC"/>
    <property type="match status" value="1"/>
</dbReference>
<organism evidence="9">
    <name type="scientific">Roseihalotalea indica</name>
    <dbReference type="NCBI Taxonomy" id="2867963"/>
    <lineage>
        <taxon>Bacteria</taxon>
        <taxon>Pseudomonadati</taxon>
        <taxon>Bacteroidota</taxon>
        <taxon>Cytophagia</taxon>
        <taxon>Cytophagales</taxon>
        <taxon>Catalimonadaceae</taxon>
        <taxon>Roseihalotalea</taxon>
    </lineage>
</organism>
<accession>A0AA49GTQ6</accession>
<sequence length="148" mass="16063">MILYNWDTQLWILLDIIIACTLTGLIGYEREADNKPAGFRTQMIIGGASAFLVALSEVAVQYYTKSYGDVVDADPARIMQAIIIGISFVGAGTIIKAREDTTVRYLTTATTILFSAGVGIAVSLKQYILAVGVVLIVLFINRGLRSLK</sequence>
<comment type="similarity">
    <text evidence="2">Belongs to the MgtC/SapB family.</text>
</comment>
<gene>
    <name evidence="9" type="ORF">K4G66_02395</name>
</gene>
<feature type="transmembrane region" description="Helical" evidence="7">
    <location>
        <begin position="127"/>
        <end position="144"/>
    </location>
</feature>
<feature type="domain" description="MgtC/SapB/SrpB/YhiD N-terminal" evidence="8">
    <location>
        <begin position="17"/>
        <end position="147"/>
    </location>
</feature>
<evidence type="ECO:0000313" key="9">
    <source>
        <dbReference type="EMBL" id="WKN37559.1"/>
    </source>
</evidence>
<evidence type="ECO:0000256" key="1">
    <source>
        <dbReference type="ARBA" id="ARBA00004651"/>
    </source>
</evidence>
<keyword evidence="5 7" id="KW-1133">Transmembrane helix</keyword>
<evidence type="ECO:0000256" key="6">
    <source>
        <dbReference type="ARBA" id="ARBA00023136"/>
    </source>
</evidence>
<keyword evidence="4 7" id="KW-0812">Transmembrane</keyword>
<protein>
    <submittedName>
        <fullName evidence="9">MgtC/SapB family protein</fullName>
    </submittedName>
</protein>
<dbReference type="InterPro" id="IPR003416">
    <property type="entry name" value="MgtC/SapB/SrpB/YhiD_fam"/>
</dbReference>